<accession>A0A151WYU8</accession>
<keyword evidence="2" id="KW-1185">Reference proteome</keyword>
<name>A0A151WYU8_9HYME</name>
<dbReference type="Proteomes" id="UP000075809">
    <property type="component" value="Unassembled WGS sequence"/>
</dbReference>
<proteinExistence type="predicted"/>
<protein>
    <submittedName>
        <fullName evidence="1">Uncharacterized protein</fullName>
    </submittedName>
</protein>
<evidence type="ECO:0000313" key="2">
    <source>
        <dbReference type="Proteomes" id="UP000075809"/>
    </source>
</evidence>
<dbReference type="EMBL" id="KQ982649">
    <property type="protein sequence ID" value="KYQ53070.1"/>
    <property type="molecule type" value="Genomic_DNA"/>
</dbReference>
<sequence length="176" mass="19745">MRLSISLSLPPSSISVLFKTRETRQRRKDRGCRVQGSAGAKIEVSSSKAGKDLLSLLPLLSDSSQVSQDASAKLQTSVKRRRRCCYSARLCSAWWTAPPSSATNQLLVPFVFCSCHCPSDLVKNLRCPPSTGYDAPPSSFLFRYFQLQNDFLFETADIRSASFHPAFSFIFFYKIR</sequence>
<evidence type="ECO:0000313" key="1">
    <source>
        <dbReference type="EMBL" id="KYQ53070.1"/>
    </source>
</evidence>
<reference evidence="1 2" key="1">
    <citation type="submission" date="2015-09" db="EMBL/GenBank/DDBJ databases">
        <title>Trachymyrmex zeteki WGS genome.</title>
        <authorList>
            <person name="Nygaard S."/>
            <person name="Hu H."/>
            <person name="Boomsma J."/>
            <person name="Zhang G."/>
        </authorList>
    </citation>
    <scope>NUCLEOTIDE SEQUENCE [LARGE SCALE GENOMIC DNA]</scope>
    <source>
        <strain evidence="1">Tzet28-1</strain>
        <tissue evidence="1">Whole body</tissue>
    </source>
</reference>
<gene>
    <name evidence="1" type="ORF">ALC60_07798</name>
</gene>
<organism evidence="1 2">
    <name type="scientific">Mycetomoellerius zeteki</name>
    <dbReference type="NCBI Taxonomy" id="64791"/>
    <lineage>
        <taxon>Eukaryota</taxon>
        <taxon>Metazoa</taxon>
        <taxon>Ecdysozoa</taxon>
        <taxon>Arthropoda</taxon>
        <taxon>Hexapoda</taxon>
        <taxon>Insecta</taxon>
        <taxon>Pterygota</taxon>
        <taxon>Neoptera</taxon>
        <taxon>Endopterygota</taxon>
        <taxon>Hymenoptera</taxon>
        <taxon>Apocrita</taxon>
        <taxon>Aculeata</taxon>
        <taxon>Formicoidea</taxon>
        <taxon>Formicidae</taxon>
        <taxon>Myrmicinae</taxon>
        <taxon>Mycetomoellerius</taxon>
    </lineage>
</organism>
<dbReference type="AlphaFoldDB" id="A0A151WYU8"/>